<dbReference type="Proteomes" id="UP000694232">
    <property type="component" value="Chromosome 1"/>
</dbReference>
<dbReference type="AlphaFoldDB" id="A0A975U8V3"/>
<dbReference type="RefSeq" id="WP_218562459.1">
    <property type="nucleotide sequence ID" value="NZ_CP076643.1"/>
</dbReference>
<organism evidence="1 2">
    <name type="scientific">Vibrio ostreae</name>
    <dbReference type="NCBI Taxonomy" id="2841925"/>
    <lineage>
        <taxon>Bacteria</taxon>
        <taxon>Pseudomonadati</taxon>
        <taxon>Pseudomonadota</taxon>
        <taxon>Gammaproteobacteria</taxon>
        <taxon>Vibrionales</taxon>
        <taxon>Vibrionaceae</taxon>
        <taxon>Vibrio</taxon>
    </lineage>
</organism>
<evidence type="ECO:0000313" key="2">
    <source>
        <dbReference type="Proteomes" id="UP000694232"/>
    </source>
</evidence>
<evidence type="ECO:0000313" key="1">
    <source>
        <dbReference type="EMBL" id="QXO17213.1"/>
    </source>
</evidence>
<accession>A0A975U8V3</accession>
<dbReference type="EMBL" id="CP076643">
    <property type="protein sequence ID" value="QXO17213.1"/>
    <property type="molecule type" value="Genomic_DNA"/>
</dbReference>
<proteinExistence type="predicted"/>
<dbReference type="KEGG" id="vos:KNV97_17690"/>
<gene>
    <name evidence="1" type="ORF">KNV97_17690</name>
</gene>
<name>A0A975U8V3_9VIBR</name>
<sequence>MSYSVFGTNYFRSAVSVALSAGDEARAYWGSEAGLSLFLAVRQIKKSEPDGSLNMG</sequence>
<keyword evidence="2" id="KW-1185">Reference proteome</keyword>
<protein>
    <submittedName>
        <fullName evidence="1">Uncharacterized protein</fullName>
    </submittedName>
</protein>
<reference evidence="1" key="1">
    <citation type="submission" date="2021-06" db="EMBL/GenBank/DDBJ databases">
        <title>Vibrio nov. sp., novel gut bacterium isolated from Yellow Sea oyster.</title>
        <authorList>
            <person name="Muhammad N."/>
            <person name="Nguyen T.H."/>
            <person name="Lee Y.-J."/>
            <person name="Ko J."/>
            <person name="Kim S.-G."/>
        </authorList>
    </citation>
    <scope>NUCLEOTIDE SEQUENCE</scope>
    <source>
        <strain evidence="1">OG9-811</strain>
    </source>
</reference>